<dbReference type="EMBL" id="CP019962">
    <property type="protein sequence ID" value="ARD66225.1"/>
    <property type="molecule type" value="Genomic_DNA"/>
</dbReference>
<proteinExistence type="predicted"/>
<feature type="compositionally biased region" description="Basic and acidic residues" evidence="1">
    <location>
        <begin position="7"/>
        <end position="17"/>
    </location>
</feature>
<protein>
    <submittedName>
        <fullName evidence="2">Uncharacterized protein</fullName>
    </submittedName>
</protein>
<accession>A0AAC9QV35</accession>
<organism evidence="2 3">
    <name type="scientific">Eubacterium limosum</name>
    <dbReference type="NCBI Taxonomy" id="1736"/>
    <lineage>
        <taxon>Bacteria</taxon>
        <taxon>Bacillati</taxon>
        <taxon>Bacillota</taxon>
        <taxon>Clostridia</taxon>
        <taxon>Eubacteriales</taxon>
        <taxon>Eubacteriaceae</taxon>
        <taxon>Eubacterium</taxon>
    </lineage>
</organism>
<evidence type="ECO:0000313" key="3">
    <source>
        <dbReference type="Proteomes" id="UP000192391"/>
    </source>
</evidence>
<evidence type="ECO:0000313" key="2">
    <source>
        <dbReference type="EMBL" id="ARD66225.1"/>
    </source>
</evidence>
<sequence length="124" mass="14049">MGQRPGMAEDRQKEPDTGKSGGWLWKRESCLSEKHRGPSFSRLGERQWLKGDSTRIVTIRVLFGWRPARQSRSSRRGKEARRWGNGQEWQRIDKKSRTLERAVAGFGKGGAACQESPAGHLFPA</sequence>
<feature type="region of interest" description="Disordered" evidence="1">
    <location>
        <begin position="68"/>
        <end position="89"/>
    </location>
</feature>
<reference evidence="3" key="1">
    <citation type="journal article" date="2017" name="Sci. Rep.">
        <title>Determination of the Genome and Primary Transcriptome of Syngas Fermenting Eubacterium limosum ATCC 8486.</title>
        <authorList>
            <person name="Song Y."/>
            <person name="Shin J."/>
            <person name="Jeong Y."/>
            <person name="Jin S."/>
            <person name="Lee J.K."/>
            <person name="Kim D.R."/>
            <person name="Kim S.C."/>
            <person name="Cho S."/>
            <person name="Cho B.K."/>
        </authorList>
    </citation>
    <scope>NUCLEOTIDE SEQUENCE [LARGE SCALE GENOMIC DNA]</scope>
    <source>
        <strain evidence="3">ATCC 8486</strain>
    </source>
</reference>
<evidence type="ECO:0000256" key="1">
    <source>
        <dbReference type="SAM" id="MobiDB-lite"/>
    </source>
</evidence>
<dbReference type="Proteomes" id="UP000192391">
    <property type="component" value="Chromosome"/>
</dbReference>
<feature type="region of interest" description="Disordered" evidence="1">
    <location>
        <begin position="1"/>
        <end position="24"/>
    </location>
</feature>
<dbReference type="AlphaFoldDB" id="A0AAC9QV35"/>
<gene>
    <name evidence="2" type="ORF">B2M23_11985</name>
</gene>
<dbReference type="KEGG" id="elim:B2M23_11985"/>
<name>A0AAC9QV35_EUBLI</name>
<dbReference type="RefSeq" id="WP_038352180.1">
    <property type="nucleotide sequence ID" value="NZ_CP019962.1"/>
</dbReference>